<comment type="catalytic activity">
    <reaction evidence="8">
        <text>L-seryl-[protein] + ATP = O-phospho-L-seryl-[protein] + ADP + H(+)</text>
        <dbReference type="Rhea" id="RHEA:17989"/>
        <dbReference type="Rhea" id="RHEA-COMP:9863"/>
        <dbReference type="Rhea" id="RHEA-COMP:11604"/>
        <dbReference type="ChEBI" id="CHEBI:15378"/>
        <dbReference type="ChEBI" id="CHEBI:29999"/>
        <dbReference type="ChEBI" id="CHEBI:30616"/>
        <dbReference type="ChEBI" id="CHEBI:83421"/>
        <dbReference type="ChEBI" id="CHEBI:456216"/>
        <dbReference type="EC" id="2.7.11.1"/>
    </reaction>
</comment>
<dbReference type="InterPro" id="IPR000719">
    <property type="entry name" value="Prot_kinase_dom"/>
</dbReference>
<keyword evidence="4 9" id="KW-0547">Nucleotide-binding</keyword>
<dbReference type="PROSITE" id="PS50011">
    <property type="entry name" value="PROTEIN_KINASE_DOM"/>
    <property type="match status" value="1"/>
</dbReference>
<dbReference type="GO" id="GO:0005737">
    <property type="term" value="C:cytoplasm"/>
    <property type="evidence" value="ECO:0007669"/>
    <property type="project" value="TreeGrafter"/>
</dbReference>
<keyword evidence="12" id="KW-1185">Reference proteome</keyword>
<dbReference type="PROSITE" id="PS00107">
    <property type="entry name" value="PROTEIN_KINASE_ATP"/>
    <property type="match status" value="1"/>
</dbReference>
<evidence type="ECO:0000313" key="11">
    <source>
        <dbReference type="EMBL" id="KAE8157069.1"/>
    </source>
</evidence>
<dbReference type="InterPro" id="IPR011009">
    <property type="entry name" value="Kinase-like_dom_sf"/>
</dbReference>
<dbReference type="OrthoDB" id="5979581at2759"/>
<evidence type="ECO:0000256" key="3">
    <source>
        <dbReference type="ARBA" id="ARBA00022679"/>
    </source>
</evidence>
<dbReference type="SMART" id="SM00220">
    <property type="entry name" value="S_TKc"/>
    <property type="match status" value="1"/>
</dbReference>
<dbReference type="Proteomes" id="UP000326950">
    <property type="component" value="Unassembled WGS sequence"/>
</dbReference>
<proteinExistence type="predicted"/>
<name>A0A5N6UEM2_ASPTM</name>
<evidence type="ECO:0000256" key="8">
    <source>
        <dbReference type="ARBA" id="ARBA00048679"/>
    </source>
</evidence>
<dbReference type="GO" id="GO:0005524">
    <property type="term" value="F:ATP binding"/>
    <property type="evidence" value="ECO:0007669"/>
    <property type="project" value="UniProtKB-UniRule"/>
</dbReference>
<evidence type="ECO:0000256" key="7">
    <source>
        <dbReference type="ARBA" id="ARBA00047899"/>
    </source>
</evidence>
<comment type="catalytic activity">
    <reaction evidence="7">
        <text>L-threonyl-[protein] + ATP = O-phospho-L-threonyl-[protein] + ADP + H(+)</text>
        <dbReference type="Rhea" id="RHEA:46608"/>
        <dbReference type="Rhea" id="RHEA-COMP:11060"/>
        <dbReference type="Rhea" id="RHEA-COMP:11605"/>
        <dbReference type="ChEBI" id="CHEBI:15378"/>
        <dbReference type="ChEBI" id="CHEBI:30013"/>
        <dbReference type="ChEBI" id="CHEBI:30616"/>
        <dbReference type="ChEBI" id="CHEBI:61977"/>
        <dbReference type="ChEBI" id="CHEBI:456216"/>
        <dbReference type="EC" id="2.7.11.1"/>
    </reaction>
</comment>
<evidence type="ECO:0000256" key="5">
    <source>
        <dbReference type="ARBA" id="ARBA00022777"/>
    </source>
</evidence>
<dbReference type="SUPFAM" id="SSF56112">
    <property type="entry name" value="Protein kinase-like (PK-like)"/>
    <property type="match status" value="1"/>
</dbReference>
<dbReference type="GO" id="GO:0000245">
    <property type="term" value="P:spliceosomal complex assembly"/>
    <property type="evidence" value="ECO:0007669"/>
    <property type="project" value="TreeGrafter"/>
</dbReference>
<evidence type="ECO:0000259" key="10">
    <source>
        <dbReference type="PROSITE" id="PS50011"/>
    </source>
</evidence>
<dbReference type="GO" id="GO:0050684">
    <property type="term" value="P:regulation of mRNA processing"/>
    <property type="evidence" value="ECO:0007669"/>
    <property type="project" value="TreeGrafter"/>
</dbReference>
<sequence length="453" mass="51625">MKRSPWSTCFPSFIRTLTRTRSSSSQPLTPCRRARSLHRTSMLSSKSKWTSTPREFPTSGLELLNASSKIEEETLPTYSPEKYYPVEQGEVFNERYQVLAKLGYGVTSTVWFARDLVESTYVVLKVYVLGQEREHELNVYKHINSVETDHPGRKFIRKMLGHFHVQGPSGSHICLVHEPLGMNANELLRHIPGRAMTLESMKPAIRQLLGVLDFLHSVAHLIHTDIQLKNLLVPTPSSSALADFEEREIKAPAARKILKDRTIYTTSRFPAGDGLPLLSDFGEARFGDQENSGDIMPDYYRAPEVILKSNWDYKVDIWSVAMVAWDIVSSQTFIRGETRDGIFDDGVHIAELVALLGPPPLEFLEKRNLSWVFWDESGQWKNLVPIPDRTLEELAVDIQGEDVEGFLRWLRLALQWNPEDRPTALELLMDPWLMKGLNLRKKGPKGSEENAQT</sequence>
<feature type="binding site" evidence="9">
    <location>
        <position position="125"/>
    </location>
    <ligand>
        <name>ATP</name>
        <dbReference type="ChEBI" id="CHEBI:30616"/>
    </ligand>
</feature>
<organism evidence="11 12">
    <name type="scientific">Aspergillus tamarii</name>
    <dbReference type="NCBI Taxonomy" id="41984"/>
    <lineage>
        <taxon>Eukaryota</taxon>
        <taxon>Fungi</taxon>
        <taxon>Dikarya</taxon>
        <taxon>Ascomycota</taxon>
        <taxon>Pezizomycotina</taxon>
        <taxon>Eurotiomycetes</taxon>
        <taxon>Eurotiomycetidae</taxon>
        <taxon>Eurotiales</taxon>
        <taxon>Aspergillaceae</taxon>
        <taxon>Aspergillus</taxon>
        <taxon>Aspergillus subgen. Circumdati</taxon>
    </lineage>
</organism>
<dbReference type="InterPro" id="IPR051334">
    <property type="entry name" value="SRPK"/>
</dbReference>
<dbReference type="Gene3D" id="1.10.510.10">
    <property type="entry name" value="Transferase(Phosphotransferase) domain 1"/>
    <property type="match status" value="1"/>
</dbReference>
<evidence type="ECO:0000313" key="12">
    <source>
        <dbReference type="Proteomes" id="UP000326950"/>
    </source>
</evidence>
<keyword evidence="3" id="KW-0808">Transferase</keyword>
<dbReference type="EMBL" id="ML738736">
    <property type="protein sequence ID" value="KAE8157069.1"/>
    <property type="molecule type" value="Genomic_DNA"/>
</dbReference>
<evidence type="ECO:0000256" key="2">
    <source>
        <dbReference type="ARBA" id="ARBA00022527"/>
    </source>
</evidence>
<feature type="domain" description="Protein kinase" evidence="10">
    <location>
        <begin position="96"/>
        <end position="433"/>
    </location>
</feature>
<evidence type="ECO:0000256" key="9">
    <source>
        <dbReference type="PROSITE-ProRule" id="PRU10141"/>
    </source>
</evidence>
<evidence type="ECO:0000256" key="4">
    <source>
        <dbReference type="ARBA" id="ARBA00022741"/>
    </source>
</evidence>
<gene>
    <name evidence="11" type="ORF">BDV40DRAFT_279403</name>
</gene>
<dbReference type="GO" id="GO:0004674">
    <property type="term" value="F:protein serine/threonine kinase activity"/>
    <property type="evidence" value="ECO:0007669"/>
    <property type="project" value="UniProtKB-KW"/>
</dbReference>
<dbReference type="GO" id="GO:0005634">
    <property type="term" value="C:nucleus"/>
    <property type="evidence" value="ECO:0007669"/>
    <property type="project" value="TreeGrafter"/>
</dbReference>
<dbReference type="Pfam" id="PF00069">
    <property type="entry name" value="Pkinase"/>
    <property type="match status" value="1"/>
</dbReference>
<dbReference type="Gene3D" id="3.30.200.20">
    <property type="entry name" value="Phosphorylase Kinase, domain 1"/>
    <property type="match status" value="1"/>
</dbReference>
<dbReference type="EC" id="2.7.11.1" evidence="1"/>
<evidence type="ECO:0000256" key="6">
    <source>
        <dbReference type="ARBA" id="ARBA00022840"/>
    </source>
</evidence>
<accession>A0A5N6UEM2</accession>
<evidence type="ECO:0000256" key="1">
    <source>
        <dbReference type="ARBA" id="ARBA00012513"/>
    </source>
</evidence>
<dbReference type="PANTHER" id="PTHR47634:SF9">
    <property type="entry name" value="PROTEIN KINASE DOMAIN-CONTAINING PROTEIN-RELATED"/>
    <property type="match status" value="1"/>
</dbReference>
<keyword evidence="6 9" id="KW-0067">ATP-binding</keyword>
<keyword evidence="2" id="KW-0723">Serine/threonine-protein kinase</keyword>
<dbReference type="AlphaFoldDB" id="A0A5N6UEM2"/>
<protein>
    <recommendedName>
        <fullName evidence="1">non-specific serine/threonine protein kinase</fullName>
        <ecNumber evidence="1">2.7.11.1</ecNumber>
    </recommendedName>
</protein>
<dbReference type="PANTHER" id="PTHR47634">
    <property type="entry name" value="PROTEIN KINASE DOMAIN-CONTAINING PROTEIN-RELATED"/>
    <property type="match status" value="1"/>
</dbReference>
<dbReference type="InterPro" id="IPR017441">
    <property type="entry name" value="Protein_kinase_ATP_BS"/>
</dbReference>
<keyword evidence="5 11" id="KW-0418">Kinase</keyword>
<reference evidence="11 12" key="1">
    <citation type="submission" date="2019-04" db="EMBL/GenBank/DDBJ databases">
        <title>Friends and foes A comparative genomics study of 23 Aspergillus species from section Flavi.</title>
        <authorList>
            <consortium name="DOE Joint Genome Institute"/>
            <person name="Kjaerbolling I."/>
            <person name="Vesth T."/>
            <person name="Frisvad J.C."/>
            <person name="Nybo J.L."/>
            <person name="Theobald S."/>
            <person name="Kildgaard S."/>
            <person name="Isbrandt T."/>
            <person name="Kuo A."/>
            <person name="Sato A."/>
            <person name="Lyhne E.K."/>
            <person name="Kogle M.E."/>
            <person name="Wiebenga A."/>
            <person name="Kun R.S."/>
            <person name="Lubbers R.J."/>
            <person name="Makela M.R."/>
            <person name="Barry K."/>
            <person name="Chovatia M."/>
            <person name="Clum A."/>
            <person name="Daum C."/>
            <person name="Haridas S."/>
            <person name="He G."/>
            <person name="LaButti K."/>
            <person name="Lipzen A."/>
            <person name="Mondo S."/>
            <person name="Riley R."/>
            <person name="Salamov A."/>
            <person name="Simmons B.A."/>
            <person name="Magnuson J.K."/>
            <person name="Henrissat B."/>
            <person name="Mortensen U.H."/>
            <person name="Larsen T.O."/>
            <person name="Devries R.P."/>
            <person name="Grigoriev I.V."/>
            <person name="Machida M."/>
            <person name="Baker S.E."/>
            <person name="Andersen M.R."/>
        </authorList>
    </citation>
    <scope>NUCLEOTIDE SEQUENCE [LARGE SCALE GENOMIC DNA]</scope>
    <source>
        <strain evidence="11 12">CBS 117626</strain>
    </source>
</reference>